<keyword evidence="1" id="KW-0175">Coiled coil</keyword>
<dbReference type="OrthoDB" id="193445at2759"/>
<dbReference type="SUPFAM" id="SSF49899">
    <property type="entry name" value="Concanavalin A-like lectins/glucanases"/>
    <property type="match status" value="1"/>
</dbReference>
<feature type="transmembrane region" description="Helical" evidence="3">
    <location>
        <begin position="913"/>
        <end position="934"/>
    </location>
</feature>
<comment type="caution">
    <text evidence="5">The sequence shown here is derived from an EMBL/GenBank/DDBJ whole genome shotgun (WGS) entry which is preliminary data.</text>
</comment>
<keyword evidence="4" id="KW-0732">Signal</keyword>
<protein>
    <recommendedName>
        <fullName evidence="7">PDZ domain-containing protein</fullName>
    </recommendedName>
</protein>
<organism evidence="5 6">
    <name type="scientific">Triparma retinervis</name>
    <dbReference type="NCBI Taxonomy" id="2557542"/>
    <lineage>
        <taxon>Eukaryota</taxon>
        <taxon>Sar</taxon>
        <taxon>Stramenopiles</taxon>
        <taxon>Ochrophyta</taxon>
        <taxon>Bolidophyceae</taxon>
        <taxon>Parmales</taxon>
        <taxon>Triparmaceae</taxon>
        <taxon>Triparma</taxon>
    </lineage>
</organism>
<feature type="coiled-coil region" evidence="1">
    <location>
        <begin position="1992"/>
        <end position="2131"/>
    </location>
</feature>
<feature type="coiled-coil region" evidence="1">
    <location>
        <begin position="1900"/>
        <end position="1959"/>
    </location>
</feature>
<reference evidence="5" key="1">
    <citation type="submission" date="2022-07" db="EMBL/GenBank/DDBJ databases">
        <title>Genome analysis of Parmales, a sister group of diatoms, reveals the evolutionary specialization of diatoms from phago-mixotrophs to photoautotrophs.</title>
        <authorList>
            <person name="Ban H."/>
            <person name="Sato S."/>
            <person name="Yoshikawa S."/>
            <person name="Kazumasa Y."/>
            <person name="Nakamura Y."/>
            <person name="Ichinomiya M."/>
            <person name="Saitoh K."/>
            <person name="Sato N."/>
            <person name="Blanc-Mathieu R."/>
            <person name="Endo H."/>
            <person name="Kuwata A."/>
            <person name="Ogata H."/>
        </authorList>
    </citation>
    <scope>NUCLEOTIDE SEQUENCE</scope>
</reference>
<keyword evidence="6" id="KW-1185">Reference proteome</keyword>
<feature type="compositionally biased region" description="Basic and acidic residues" evidence="2">
    <location>
        <begin position="1071"/>
        <end position="1082"/>
    </location>
</feature>
<dbReference type="SUPFAM" id="SSF50156">
    <property type="entry name" value="PDZ domain-like"/>
    <property type="match status" value="1"/>
</dbReference>
<feature type="transmembrane region" description="Helical" evidence="3">
    <location>
        <begin position="872"/>
        <end position="893"/>
    </location>
</feature>
<name>A0A9W6ZKT8_9STRA</name>
<feature type="compositionally biased region" description="Basic residues" evidence="2">
    <location>
        <begin position="1053"/>
        <end position="1062"/>
    </location>
</feature>
<accession>A0A9W6ZKT8</accession>
<feature type="region of interest" description="Disordered" evidence="2">
    <location>
        <begin position="1046"/>
        <end position="1095"/>
    </location>
</feature>
<feature type="region of interest" description="Disordered" evidence="2">
    <location>
        <begin position="1296"/>
        <end position="1317"/>
    </location>
</feature>
<evidence type="ECO:0000256" key="4">
    <source>
        <dbReference type="SAM" id="SignalP"/>
    </source>
</evidence>
<feature type="coiled-coil region" evidence="1">
    <location>
        <begin position="1494"/>
        <end position="1653"/>
    </location>
</feature>
<feature type="region of interest" description="Disordered" evidence="2">
    <location>
        <begin position="2141"/>
        <end position="2162"/>
    </location>
</feature>
<evidence type="ECO:0000313" key="5">
    <source>
        <dbReference type="EMBL" id="GMH51820.1"/>
    </source>
</evidence>
<feature type="chain" id="PRO_5040912621" description="PDZ domain-containing protein" evidence="4">
    <location>
        <begin position="17"/>
        <end position="2321"/>
    </location>
</feature>
<gene>
    <name evidence="5" type="ORF">TrRE_jg1615</name>
</gene>
<dbReference type="InterPro" id="IPR036034">
    <property type="entry name" value="PDZ_sf"/>
</dbReference>
<feature type="coiled-coil region" evidence="1">
    <location>
        <begin position="1732"/>
        <end position="1791"/>
    </location>
</feature>
<keyword evidence="3" id="KW-0812">Transmembrane</keyword>
<keyword evidence="3" id="KW-1133">Transmembrane helix</keyword>
<feature type="compositionally biased region" description="Polar residues" evidence="2">
    <location>
        <begin position="553"/>
        <end position="562"/>
    </location>
</feature>
<evidence type="ECO:0000256" key="3">
    <source>
        <dbReference type="SAM" id="Phobius"/>
    </source>
</evidence>
<evidence type="ECO:0000256" key="2">
    <source>
        <dbReference type="SAM" id="MobiDB-lite"/>
    </source>
</evidence>
<dbReference type="Proteomes" id="UP001165082">
    <property type="component" value="Unassembled WGS sequence"/>
</dbReference>
<sequence>MILLILLALIFRGALGNRPTGSYLYYGRPEHCGGIYLGDGDGLPKGSFTISYWIKYEGQYDRRLLLDSDYKLDTWPVSAFQEGYSVYWNFGGTMSFTSGGLPEGVIEMVNDWEWIFETQTYSRSADLWKIYYNGEYIANATNGQGDPTGSGDDFTKFGHFGMAGEDDGDAIRGFSVGCRPDASISNIWGMRGGLDDLAVYNEVLTDDEIKSIYDDPNDFDPSADSRLAIFYDFNDPSSSAEVLNQAPSNSGLYPMVLGADSSLAEAMFASDYVADTCVAARWLPPLFNCHSYATCNDVMEPHHAPLAHPSPPAVSCVQNKEVSFPVYTFAFDPDGDELRFEVRTLPEDGLLFEQNLVDDLPDSDDRSTPVVEASLPFAQTEFNSPHLKYRHAPSDPLEVKAVDSFIVAFSDGTNWTEVTISIELLTFNSLPLIDPRYNATINITVEEDGVVDVPLPFVDYDTTDITIVANSLPTSGVLTYRTGAGDETKILSPFISFHPYGDQQPSVQYAKDVVAYSSAWFNVEKKWAPIQILGEPSSRSYSDSALAWCPESQDGTGKSTNTEGERGREDSWDRDEVYAVSGYTEYIEVEFETSLYISAVDIGEVRGCGSIVHVYAKNSETNLSLAMYKDKPDTSCDAPEGRARLTKVASTFSPPKLCHTPFLANRVRVELDTRAVPDWNELDYVRVTGYERPPIGVLPFGISQVEYSPNPNYFGYDKFSFLATDCGYHTDSWSEVAEFLVRIEGTPDALQLKRIEIEVESRGNETSNKINFSGMVNNLDQRELHLRFPEVPAIGVLLHASKKVAPSDNFELDAVFEFDVSSLVLDEDVLVEFKYEVEDVRNGFVSTNYVEITIIAGDVGVVGGFGLSETDIMFLVGSIALAGGMLTIMNMAIKRRLKVSLETLKEFSEAGDLWMTLGGIGFDLASDVLVYFLVYQHCEDFKLVYLVELGAAVVASVYQTRVCIDCLVEAASETDEIIERQSGEVYLQRIKELQMGGVKSWESSVGKKFNLDTDTDSESGVNDSYNFESTKQVAKVMIFGTTKEKNDVVSQRNTKRKARKSRSPTGTSRKGHIDRERSDKNNRKQAVGGTLIKRDKSSLPGSARILGCLLEIRMLNKKARVNIRSFHRARAALFVAVLEELPVLVTNIIFLLSGTCEIEKQGSLVVFTLSLVASALLLGKRVGFIIANLGTTRLLHTQQLLDLYHDKVGLIDQDQDWLWYTYEQEKGETDRKVNPNSSNAKSSSGLSEANSVTRCHVQPGDIVVKINGTKVLSYEQCISLLKTCTDRRVVTYAHPDPTPAATPAVPSTPQSTTSTLTTLNTPATIQPTIFPTNTLLSFVSTLSETVSSTVSSYATSKLGSDDAPVPTPMKTAREVKLMIQEVSAPKPRTARKASQPTVKVLKSEVVVEASTPKGEMGAKEAVMFLNKVSNDKLAAQRSFVTQQTSQLQHSVAELTTLVTSKDSQLAQYGELVGQKDELIASYVKDIKAMQGNHAEQTKELRRCLREREESIKEQSSVAKDMLKMMEGAKKEISELKEENLLKADDLETAMDQLMDEQNQREEAEEEVEVMKSLVDHLQLEISRKDEVQTENERLQNEIKQLRGIVHDFEVMNTDSEAKRKSANQLGMELGSENAALAQEVSELKRELEDKGAKFTDLKVALRVADGVVVKLKAKEKELTEIVEVNDKRNTKQLAVLEVQTDVSNSELIAVKRENGKLRGSVAELVGEVETVKYEAETIKEDFERRVQKLEDELVESRLLREKEEEVWGEEKKEGERREEELKQKVEADKQAFDLEMEELAVTFDNEKTSILTDKKKELKSMLVKVESLHNSHQTMMDTRTLKVKQLELEVEKLTSACLVLQKDNKVLTEEKQGQIDELMGQVGRFEEMLLQGTAAATATTEGEKKELEELREKVRDLETMRVAHQETVGNMAKKKDAMINKLRERVSELGEALANSHSQNVMQEEEMKILVKEQKEEKVEVEINDGVAAMQLQEAETRLQEALEMVDGREKVVEELVEKLGNKEREVEALGKHMEIMDKKMRILKERGEVSRKVEDGQETREREREEIRGLREEVRALRSKCEGYERSVEVRVSTEREGWVKERGVEVKEKKRLEALLEEMRGKNLDLVEELEGLRIGGEGSKYESPKKTGRKGGGRIIGISPEKKMSPVMNQSLAKKHEEVVERLQSMKSIIKEELTPGKRRKVGGGVKRPGGVAERGGADRSKILARMEKQIEMLLGELGEAKKALVGKDELLIEMGNVIEQFEEDRIGREEEIEEMEGYVERCGGVVEKELEWRRRSEEEFELVKIEVELLRRENENQ</sequence>
<feature type="signal peptide" evidence="4">
    <location>
        <begin position="1"/>
        <end position="16"/>
    </location>
</feature>
<evidence type="ECO:0000313" key="6">
    <source>
        <dbReference type="Proteomes" id="UP001165082"/>
    </source>
</evidence>
<evidence type="ECO:0008006" key="7">
    <source>
        <dbReference type="Google" id="ProtNLM"/>
    </source>
</evidence>
<feature type="non-terminal residue" evidence="5">
    <location>
        <position position="1"/>
    </location>
</feature>
<feature type="region of interest" description="Disordered" evidence="2">
    <location>
        <begin position="549"/>
        <end position="570"/>
    </location>
</feature>
<dbReference type="InterPro" id="IPR013320">
    <property type="entry name" value="ConA-like_dom_sf"/>
</dbReference>
<keyword evidence="3" id="KW-0472">Membrane</keyword>
<proteinExistence type="predicted"/>
<evidence type="ECO:0000256" key="1">
    <source>
        <dbReference type="SAM" id="Coils"/>
    </source>
</evidence>
<dbReference type="Gene3D" id="2.60.120.200">
    <property type="match status" value="1"/>
</dbReference>
<dbReference type="EMBL" id="BRXZ01001996">
    <property type="protein sequence ID" value="GMH51820.1"/>
    <property type="molecule type" value="Genomic_DNA"/>
</dbReference>